<comment type="caution">
    <text evidence="2">The sequence shown here is derived from an EMBL/GenBank/DDBJ whole genome shotgun (WGS) entry which is preliminary data.</text>
</comment>
<keyword evidence="1" id="KW-1133">Transmembrane helix</keyword>
<feature type="transmembrane region" description="Helical" evidence="1">
    <location>
        <begin position="57"/>
        <end position="75"/>
    </location>
</feature>
<evidence type="ECO:0000256" key="1">
    <source>
        <dbReference type="SAM" id="Phobius"/>
    </source>
</evidence>
<feature type="transmembrane region" description="Helical" evidence="1">
    <location>
        <begin position="6"/>
        <end position="23"/>
    </location>
</feature>
<feature type="transmembrane region" description="Helical" evidence="1">
    <location>
        <begin position="32"/>
        <end position="51"/>
    </location>
</feature>
<dbReference type="STRING" id="1802517.A2892_00375"/>
<keyword evidence="1" id="KW-0472">Membrane</keyword>
<proteinExistence type="predicted"/>
<dbReference type="EMBL" id="MGHD01000004">
    <property type="protein sequence ID" value="OGM60472.1"/>
    <property type="molecule type" value="Genomic_DNA"/>
</dbReference>
<sequence length="198" mass="22857">MFVRIFFIFLGFFIPAFIFWKKLKDDYLEENLFSSIFYIFTGISAGFLLSRLVLPEFWFWLTLIGSVSGLAVSLHRFKFNFYEILDGYTFSQLSIILLIFFYDFLENMKLSSGGGFFLIVLFFGLFLFLDKRYKSYTWYKSGKVGFTGLVVIGLFFLTRAGVAVTFPDMLSLVGRNDAIISGVVAFAAYLMLFNLSKE</sequence>
<organism evidence="2 3">
    <name type="scientific">Candidatus Woesebacteria bacterium RIFCSPLOWO2_01_FULL_39_10b</name>
    <dbReference type="NCBI Taxonomy" id="1802517"/>
    <lineage>
        <taxon>Bacteria</taxon>
        <taxon>Candidatus Woeseibacteriota</taxon>
    </lineage>
</organism>
<evidence type="ECO:0000313" key="3">
    <source>
        <dbReference type="Proteomes" id="UP000176404"/>
    </source>
</evidence>
<dbReference type="Proteomes" id="UP000176404">
    <property type="component" value="Unassembled WGS sequence"/>
</dbReference>
<dbReference type="AlphaFoldDB" id="A0A1F8B8V6"/>
<accession>A0A1F8B8V6</accession>
<reference evidence="2 3" key="1">
    <citation type="journal article" date="2016" name="Nat. Commun.">
        <title>Thousands of microbial genomes shed light on interconnected biogeochemical processes in an aquifer system.</title>
        <authorList>
            <person name="Anantharaman K."/>
            <person name="Brown C.T."/>
            <person name="Hug L.A."/>
            <person name="Sharon I."/>
            <person name="Castelle C.J."/>
            <person name="Probst A.J."/>
            <person name="Thomas B.C."/>
            <person name="Singh A."/>
            <person name="Wilkins M.J."/>
            <person name="Karaoz U."/>
            <person name="Brodie E.L."/>
            <person name="Williams K.H."/>
            <person name="Hubbard S.S."/>
            <person name="Banfield J.F."/>
        </authorList>
    </citation>
    <scope>NUCLEOTIDE SEQUENCE [LARGE SCALE GENOMIC DNA]</scope>
</reference>
<gene>
    <name evidence="2" type="ORF">A2892_00375</name>
</gene>
<evidence type="ECO:0000313" key="2">
    <source>
        <dbReference type="EMBL" id="OGM60472.1"/>
    </source>
</evidence>
<protein>
    <submittedName>
        <fullName evidence="2">Uncharacterized protein</fullName>
    </submittedName>
</protein>
<feature type="transmembrane region" description="Helical" evidence="1">
    <location>
        <begin position="178"/>
        <end position="195"/>
    </location>
</feature>
<feature type="transmembrane region" description="Helical" evidence="1">
    <location>
        <begin position="87"/>
        <end position="105"/>
    </location>
</feature>
<keyword evidence="1" id="KW-0812">Transmembrane</keyword>
<name>A0A1F8B8V6_9BACT</name>
<feature type="transmembrane region" description="Helical" evidence="1">
    <location>
        <begin position="141"/>
        <end position="166"/>
    </location>
</feature>
<feature type="transmembrane region" description="Helical" evidence="1">
    <location>
        <begin position="111"/>
        <end position="129"/>
    </location>
</feature>